<dbReference type="InterPro" id="IPR033432">
    <property type="entry name" value="GH94_catalytic"/>
</dbReference>
<dbReference type="PANTHER" id="PTHR37469">
    <property type="entry name" value="CELLOBIONIC ACID PHOSPHORYLASE-RELATED"/>
    <property type="match status" value="1"/>
</dbReference>
<dbReference type="InterPro" id="IPR008928">
    <property type="entry name" value="6-hairpin_glycosidase_sf"/>
</dbReference>
<evidence type="ECO:0000256" key="1">
    <source>
        <dbReference type="ARBA" id="ARBA00022676"/>
    </source>
</evidence>
<keyword evidence="2" id="KW-0808">Transferase</keyword>
<evidence type="ECO:0000313" key="6">
    <source>
        <dbReference type="Proteomes" id="UP000323824"/>
    </source>
</evidence>
<dbReference type="KEGG" id="sper:EW093_02605"/>
<dbReference type="GO" id="GO:0016757">
    <property type="term" value="F:glycosyltransferase activity"/>
    <property type="evidence" value="ECO:0007669"/>
    <property type="project" value="UniProtKB-KW"/>
</dbReference>
<dbReference type="RefSeq" id="WP_149566892.1">
    <property type="nucleotide sequence ID" value="NZ_CP035807.1"/>
</dbReference>
<evidence type="ECO:0000313" key="5">
    <source>
        <dbReference type="EMBL" id="QEN03634.1"/>
    </source>
</evidence>
<dbReference type="GO" id="GO:0005975">
    <property type="term" value="P:carbohydrate metabolic process"/>
    <property type="evidence" value="ECO:0007669"/>
    <property type="project" value="InterPro"/>
</dbReference>
<dbReference type="InterPro" id="IPR010383">
    <property type="entry name" value="Glyco_hydrolase_94_b-supersand"/>
</dbReference>
<feature type="domain" description="Glycosyl hydrolase 94 catalytic" evidence="4">
    <location>
        <begin position="329"/>
        <end position="675"/>
    </location>
</feature>
<accession>A0A5C1QAE7</accession>
<dbReference type="InterPro" id="IPR011013">
    <property type="entry name" value="Gal_mutarotase_sf_dom"/>
</dbReference>
<dbReference type="SUPFAM" id="SSF48208">
    <property type="entry name" value="Six-hairpin glycosidases"/>
    <property type="match status" value="1"/>
</dbReference>
<evidence type="ECO:0000259" key="4">
    <source>
        <dbReference type="Pfam" id="PF17167"/>
    </source>
</evidence>
<name>A0A5C1QAE7_9SPIO</name>
<reference evidence="5 6" key="1">
    <citation type="submission" date="2019-02" db="EMBL/GenBank/DDBJ databases">
        <authorList>
            <person name="Fomenkov A."/>
            <person name="Dubinina G."/>
            <person name="Grabovich M."/>
            <person name="Vincze T."/>
            <person name="Roberts R.J."/>
        </authorList>
    </citation>
    <scope>NUCLEOTIDE SEQUENCE [LARGE SCALE GENOMIC DNA]</scope>
    <source>
        <strain evidence="5 6">P</strain>
    </source>
</reference>
<dbReference type="EMBL" id="CP035807">
    <property type="protein sequence ID" value="QEN03634.1"/>
    <property type="molecule type" value="Genomic_DNA"/>
</dbReference>
<dbReference type="Proteomes" id="UP000323824">
    <property type="component" value="Chromosome"/>
</dbReference>
<protein>
    <recommendedName>
        <fullName evidence="7">Glycosyl transferase</fullName>
    </recommendedName>
</protein>
<gene>
    <name evidence="5" type="ORF">EW093_02605</name>
</gene>
<dbReference type="SUPFAM" id="SSF74650">
    <property type="entry name" value="Galactose mutarotase-like"/>
    <property type="match status" value="1"/>
</dbReference>
<feature type="domain" description="Glycosyl hydrolase 94 supersandwich" evidence="3">
    <location>
        <begin position="12"/>
        <end position="261"/>
    </location>
</feature>
<dbReference type="Pfam" id="PF06165">
    <property type="entry name" value="GH94_b-supersand"/>
    <property type="match status" value="1"/>
</dbReference>
<keyword evidence="1" id="KW-0328">Glycosyltransferase</keyword>
<dbReference type="InterPro" id="IPR012341">
    <property type="entry name" value="6hp_glycosidase-like_sf"/>
</dbReference>
<evidence type="ECO:0000259" key="3">
    <source>
        <dbReference type="Pfam" id="PF06165"/>
    </source>
</evidence>
<dbReference type="GO" id="GO:0030246">
    <property type="term" value="F:carbohydrate binding"/>
    <property type="evidence" value="ECO:0007669"/>
    <property type="project" value="InterPro"/>
</dbReference>
<sequence>MSWKLTDKHFILTNPQELRSWYNYISNSDYGIKISHLGDAYSTTIKEPRTVVTNYDFFTPNKGRFVYIKDSDTIWSPSFYPVEESLDSYKCLHAPGYTQFDSIKNDVRVCHSIFLPQKGTFEIGLINIKNHSNRVKKISVTPEVEFLLYDSFGVDPVYYSWYTNSSYEKDTNSLIFKKLQGGADTVTGFFTSTLSPSFYDASFFAFKGNGSQRKPESVINGQLKNSTSGGDPYIGAFQFDLELKPGEEREFAIFLGVDKNNIQLIKKDFPTTDEVKKEFTIVKEDWLKKINKAEIEQLDDSIFKNYLKTFFPYQIYQQSEGLVRIPFRGYRDVAQDAMSLSYYNPKGAKDIILTMCTKQFDNGRCLRQWNTGGGFNDERDFRDLAFWLPIAVERYIQNTGDKGILDIKMKYFQSETEESVYSHCIKGINYSLQIGDHGLVKMGVGDWNDALSGLGLEGGSVWLNQFAYYALEKLEILDNLTVENHNLNINSLKDTLYKGVMEYWTGEWFGRGISDKGVKLGLEDRIFLLPQAWFTISGMGKRDPEKASIALDNMVKKLSTPNGLMICDPGWDEPDETVGNLSALAPGLAENFAVYNHASLYGVYALLMANKNSEGMDFLKRALPMYKDYTQTRSEPFVLVNYYNGGYYKDKEGNGGIPWLTGTVCWLALGLFDFIIPKKLKIEE</sequence>
<dbReference type="Gene3D" id="2.70.98.40">
    <property type="entry name" value="Glycoside hydrolase, family 65, N-terminal domain"/>
    <property type="match status" value="1"/>
</dbReference>
<proteinExistence type="predicted"/>
<keyword evidence="6" id="KW-1185">Reference proteome</keyword>
<dbReference type="PANTHER" id="PTHR37469:SF2">
    <property type="entry name" value="CELLOBIONIC ACID PHOSPHORYLASE"/>
    <property type="match status" value="1"/>
</dbReference>
<evidence type="ECO:0000256" key="2">
    <source>
        <dbReference type="ARBA" id="ARBA00022679"/>
    </source>
</evidence>
<organism evidence="5 6">
    <name type="scientific">Thiospirochaeta perfilievii</name>
    <dbReference type="NCBI Taxonomy" id="252967"/>
    <lineage>
        <taxon>Bacteria</taxon>
        <taxon>Pseudomonadati</taxon>
        <taxon>Spirochaetota</taxon>
        <taxon>Spirochaetia</taxon>
        <taxon>Spirochaetales</taxon>
        <taxon>Spirochaetaceae</taxon>
        <taxon>Thiospirochaeta</taxon>
    </lineage>
</organism>
<dbReference type="Gene3D" id="1.50.10.10">
    <property type="match status" value="1"/>
</dbReference>
<dbReference type="InterPro" id="IPR052047">
    <property type="entry name" value="GH94_Enzymes"/>
</dbReference>
<dbReference type="Pfam" id="PF17167">
    <property type="entry name" value="Glyco_hydro_94"/>
    <property type="match status" value="1"/>
</dbReference>
<evidence type="ECO:0008006" key="7">
    <source>
        <dbReference type="Google" id="ProtNLM"/>
    </source>
</evidence>
<dbReference type="InterPro" id="IPR037018">
    <property type="entry name" value="GH65_N"/>
</dbReference>
<dbReference type="AlphaFoldDB" id="A0A5C1QAE7"/>
<reference evidence="5 6" key="2">
    <citation type="submission" date="2019-09" db="EMBL/GenBank/DDBJ databases">
        <title>Complete Genome Sequence and Methylome Analysis of free living Spirochaetas.</title>
        <authorList>
            <person name="Leshcheva N."/>
            <person name="Mikheeva N."/>
        </authorList>
    </citation>
    <scope>NUCLEOTIDE SEQUENCE [LARGE SCALE GENOMIC DNA]</scope>
    <source>
        <strain evidence="5 6">P</strain>
    </source>
</reference>
<dbReference type="OrthoDB" id="9769991at2"/>